<evidence type="ECO:0000313" key="5">
    <source>
        <dbReference type="Proteomes" id="UP000594638"/>
    </source>
</evidence>
<evidence type="ECO:0000256" key="1">
    <source>
        <dbReference type="ARBA" id="ARBA00007626"/>
    </source>
</evidence>
<organism evidence="4 5">
    <name type="scientific">Olea europaea subsp. europaea</name>
    <dbReference type="NCBI Taxonomy" id="158383"/>
    <lineage>
        <taxon>Eukaryota</taxon>
        <taxon>Viridiplantae</taxon>
        <taxon>Streptophyta</taxon>
        <taxon>Embryophyta</taxon>
        <taxon>Tracheophyta</taxon>
        <taxon>Spermatophyta</taxon>
        <taxon>Magnoliopsida</taxon>
        <taxon>eudicotyledons</taxon>
        <taxon>Gunneridae</taxon>
        <taxon>Pentapetalae</taxon>
        <taxon>asterids</taxon>
        <taxon>lamiids</taxon>
        <taxon>Lamiales</taxon>
        <taxon>Oleaceae</taxon>
        <taxon>Oleeae</taxon>
        <taxon>Olea</taxon>
    </lineage>
</organism>
<comment type="similarity">
    <text evidence="1">Belongs to the PPR family. P subfamily.</text>
</comment>
<dbReference type="EMBL" id="CACTIH010000166">
    <property type="protein sequence ID" value="CAA2955897.1"/>
    <property type="molecule type" value="Genomic_DNA"/>
</dbReference>
<name>A0A8S0PWI3_OLEEU</name>
<proteinExistence type="inferred from homology"/>
<evidence type="ECO:0000256" key="3">
    <source>
        <dbReference type="PROSITE-ProRule" id="PRU00708"/>
    </source>
</evidence>
<keyword evidence="2" id="KW-0677">Repeat</keyword>
<dbReference type="Gene3D" id="1.25.40.10">
    <property type="entry name" value="Tetratricopeptide repeat domain"/>
    <property type="match status" value="1"/>
</dbReference>
<dbReference type="Proteomes" id="UP000594638">
    <property type="component" value="Unassembled WGS sequence"/>
</dbReference>
<dbReference type="InterPro" id="IPR011990">
    <property type="entry name" value="TPR-like_helical_dom_sf"/>
</dbReference>
<dbReference type="Gramene" id="OE9A027590T1">
    <property type="protein sequence ID" value="OE9A027590C1"/>
    <property type="gene ID" value="OE9A027590"/>
</dbReference>
<keyword evidence="5" id="KW-1185">Reference proteome</keyword>
<dbReference type="OrthoDB" id="185373at2759"/>
<protein>
    <recommendedName>
        <fullName evidence="6">Pentatricopeptide repeat-containing protein</fullName>
    </recommendedName>
</protein>
<evidence type="ECO:0000313" key="4">
    <source>
        <dbReference type="EMBL" id="CAA2955897.1"/>
    </source>
</evidence>
<dbReference type="PANTHER" id="PTHR47941">
    <property type="entry name" value="PENTATRICOPEPTIDE REPEAT-CONTAINING PROTEIN 3, MITOCHONDRIAL"/>
    <property type="match status" value="1"/>
</dbReference>
<dbReference type="NCBIfam" id="TIGR00756">
    <property type="entry name" value="PPR"/>
    <property type="match status" value="1"/>
</dbReference>
<gene>
    <name evidence="4" type="ORF">OLEA9_A027590</name>
</gene>
<dbReference type="PROSITE" id="PS51375">
    <property type="entry name" value="PPR"/>
    <property type="match status" value="1"/>
</dbReference>
<reference evidence="4 5" key="1">
    <citation type="submission" date="2019-12" db="EMBL/GenBank/DDBJ databases">
        <authorList>
            <person name="Alioto T."/>
            <person name="Alioto T."/>
            <person name="Gomez Garrido J."/>
        </authorList>
    </citation>
    <scope>NUCLEOTIDE SEQUENCE [LARGE SCALE GENOMIC DNA]</scope>
</reference>
<dbReference type="InterPro" id="IPR002885">
    <property type="entry name" value="PPR_rpt"/>
</dbReference>
<accession>A0A8S0PWI3</accession>
<comment type="caution">
    <text evidence="4">The sequence shown here is derived from an EMBL/GenBank/DDBJ whole genome shotgun (WGS) entry which is preliminary data.</text>
</comment>
<dbReference type="AlphaFoldDB" id="A0A8S0PWI3"/>
<evidence type="ECO:0000256" key="2">
    <source>
        <dbReference type="ARBA" id="ARBA00022737"/>
    </source>
</evidence>
<dbReference type="Pfam" id="PF13041">
    <property type="entry name" value="PPR_2"/>
    <property type="match status" value="1"/>
</dbReference>
<sequence>MAEKKCTPNAFTYNTAIKRFRKVGKAKEGIKVWEEILDKSCLPDKSTNSILIEGLCNSKYEAEVCRVLSLAAFSDQRIDTDSWGVLLVNLVSNLDRGSVRLENILLENATSMPYEVLLILLP</sequence>
<feature type="repeat" description="PPR" evidence="3">
    <location>
        <begin position="9"/>
        <end position="43"/>
    </location>
</feature>
<evidence type="ECO:0008006" key="6">
    <source>
        <dbReference type="Google" id="ProtNLM"/>
    </source>
</evidence>